<accession>A0ACC2NW94</accession>
<protein>
    <submittedName>
        <fullName evidence="1">Uncharacterized protein</fullName>
    </submittedName>
</protein>
<evidence type="ECO:0000313" key="1">
    <source>
        <dbReference type="EMBL" id="KAJ8675123.1"/>
    </source>
</evidence>
<name>A0ACC2NW94_9HYME</name>
<sequence>MKIIFFFMVFMRIVRCILTEENHPMASIVDYMKENLSTYQVTVMAKSINALGSFSSSIVKIMIDEFSSVVVDSSAMDTIPANRSYGNLWDRTSDQSKLKIGIVELRQNSDTNEELSGMLDFFIKYSEFVRGKCMIFLINGQGLDLEPFLKFAWTKDFLDLTVIEWIDETSKKSLTPSKSTSYGIFIHVFNPFEGKYIKETFRKDSDVLPDKLKNLHGHSLETRIMENGWFNRVNKDYNGPNTIDRFGGTDVHRVKLLAEELKFTANPKFIKYEEWMSCEQSNNNSCYPPTDITSTIFSSQPMTKGRDPKEYMIWIKNDSLTNIYMPMFGKTRLFLIQKRVTESYNSHKFLISCGAMVTALLTILLFSRILGLDKKIWTAVKVAQMLLGGSMANQKGMTMREKIFLITVYFTSIIIMTITSDELLKMNLDKREILRFKTLQELADSGVSIRITNDTKNKLLIFGQYSPVLQKIADQSIASEVDEPTLENMPLDQSDSSIYGGLIDEFLAEFISVGSINQIWFASEIEEDILSMDMMPVRKNFPYKDRFDKAIPRLRETGLMIAYARNETDHIKRIPWREQSASGVFHPHHSSENDIDIEMPLKEKLILVIFMGYCIACVRLTYEIMRSKLRIGCVPDKTVRVKHRKNIQKRITNLMKSKLVSKANRIFVKNLPSRMLKVTDNLNLSFHNTKVKRKNGTLTTNFFKKCEKLDFDGKTSQIIANSFALRKVDGPMAYSKSKIVNSDIRYVCRAQSA</sequence>
<evidence type="ECO:0000313" key="2">
    <source>
        <dbReference type="Proteomes" id="UP001239111"/>
    </source>
</evidence>
<dbReference type="Proteomes" id="UP001239111">
    <property type="component" value="Chromosome 2"/>
</dbReference>
<organism evidence="1 2">
    <name type="scientific">Eretmocerus hayati</name>
    <dbReference type="NCBI Taxonomy" id="131215"/>
    <lineage>
        <taxon>Eukaryota</taxon>
        <taxon>Metazoa</taxon>
        <taxon>Ecdysozoa</taxon>
        <taxon>Arthropoda</taxon>
        <taxon>Hexapoda</taxon>
        <taxon>Insecta</taxon>
        <taxon>Pterygota</taxon>
        <taxon>Neoptera</taxon>
        <taxon>Endopterygota</taxon>
        <taxon>Hymenoptera</taxon>
        <taxon>Apocrita</taxon>
        <taxon>Proctotrupomorpha</taxon>
        <taxon>Chalcidoidea</taxon>
        <taxon>Aphelinidae</taxon>
        <taxon>Aphelininae</taxon>
        <taxon>Eretmocerus</taxon>
    </lineage>
</organism>
<proteinExistence type="predicted"/>
<gene>
    <name evidence="1" type="ORF">QAD02_010909</name>
</gene>
<dbReference type="EMBL" id="CM056742">
    <property type="protein sequence ID" value="KAJ8675123.1"/>
    <property type="molecule type" value="Genomic_DNA"/>
</dbReference>
<reference evidence="1" key="1">
    <citation type="submission" date="2023-04" db="EMBL/GenBank/DDBJ databases">
        <title>A chromosome-level genome assembly of the parasitoid wasp Eretmocerus hayati.</title>
        <authorList>
            <person name="Zhong Y."/>
            <person name="Liu S."/>
            <person name="Liu Y."/>
        </authorList>
    </citation>
    <scope>NUCLEOTIDE SEQUENCE</scope>
    <source>
        <strain evidence="1">ZJU_SS_LIU_2023</strain>
    </source>
</reference>
<keyword evidence="2" id="KW-1185">Reference proteome</keyword>
<comment type="caution">
    <text evidence="1">The sequence shown here is derived from an EMBL/GenBank/DDBJ whole genome shotgun (WGS) entry which is preliminary data.</text>
</comment>